<accession>A0AAJ0B6V3</accession>
<dbReference type="Proteomes" id="UP001239445">
    <property type="component" value="Unassembled WGS sequence"/>
</dbReference>
<dbReference type="Pfam" id="PF00106">
    <property type="entry name" value="adh_short"/>
    <property type="match status" value="1"/>
</dbReference>
<comment type="caution">
    <text evidence="3">The sequence shown here is derived from an EMBL/GenBank/DDBJ whole genome shotgun (WGS) entry which is preliminary data.</text>
</comment>
<protein>
    <submittedName>
        <fullName evidence="3">Short chain dehydrogenase protein</fullName>
    </submittedName>
</protein>
<sequence length="320" mass="34441">MELSFTSLFAGLGILTAGIVAAATIDTILPFLRPSQLQRYLYSRNGKPAWALVTGASDGIGKAFSHELASKGFNVVLHGRNPAKLQKVKQELQTAFPQRDFRILIADATRCDPKIFEDIADQLADLHITLVVSNAGASTATGPGGTGSLESQTLQTVADGVNLNVVFPTMLVRTLLPLLPKDGPAFIVIVGSMADFGFPLLASYGASKSYLNVFAKALGREMRLTRPNIETIYLRLSSTTGVSHTWGPPSLFKPHSTTMAKAALARIGCGRPVIAPYWPHAILSVITELLPRGVQDDVFGKEMLKLQREGLNPEDKTKST</sequence>
<dbReference type="GO" id="GO:0005783">
    <property type="term" value="C:endoplasmic reticulum"/>
    <property type="evidence" value="ECO:0007669"/>
    <property type="project" value="TreeGrafter"/>
</dbReference>
<dbReference type="EMBL" id="MU839839">
    <property type="protein sequence ID" value="KAK1752799.1"/>
    <property type="molecule type" value="Genomic_DNA"/>
</dbReference>
<evidence type="ECO:0000256" key="2">
    <source>
        <dbReference type="ARBA" id="ARBA00023002"/>
    </source>
</evidence>
<dbReference type="GO" id="GO:0016491">
    <property type="term" value="F:oxidoreductase activity"/>
    <property type="evidence" value="ECO:0007669"/>
    <property type="project" value="UniProtKB-KW"/>
</dbReference>
<dbReference type="SUPFAM" id="SSF51735">
    <property type="entry name" value="NAD(P)-binding Rossmann-fold domains"/>
    <property type="match status" value="1"/>
</dbReference>
<gene>
    <name evidence="3" type="ORF">QBC47DRAFT_389286</name>
</gene>
<evidence type="ECO:0000313" key="4">
    <source>
        <dbReference type="Proteomes" id="UP001239445"/>
    </source>
</evidence>
<proteinExistence type="inferred from homology"/>
<dbReference type="InterPro" id="IPR051019">
    <property type="entry name" value="VLCFA-Steroid_DH"/>
</dbReference>
<dbReference type="PRINTS" id="PR00081">
    <property type="entry name" value="GDHRDH"/>
</dbReference>
<dbReference type="PIRSF" id="PIRSF000126">
    <property type="entry name" value="11-beta-HSD1"/>
    <property type="match status" value="1"/>
</dbReference>
<dbReference type="InterPro" id="IPR036291">
    <property type="entry name" value="NAD(P)-bd_dom_sf"/>
</dbReference>
<dbReference type="AlphaFoldDB" id="A0AAJ0B6V3"/>
<keyword evidence="2" id="KW-0560">Oxidoreductase</keyword>
<dbReference type="InterPro" id="IPR002347">
    <property type="entry name" value="SDR_fam"/>
</dbReference>
<dbReference type="PANTHER" id="PTHR43899:SF13">
    <property type="entry name" value="RH59310P"/>
    <property type="match status" value="1"/>
</dbReference>
<name>A0AAJ0B6V3_9PEZI</name>
<evidence type="ECO:0000313" key="3">
    <source>
        <dbReference type="EMBL" id="KAK1752799.1"/>
    </source>
</evidence>
<evidence type="ECO:0000256" key="1">
    <source>
        <dbReference type="ARBA" id="ARBA00006484"/>
    </source>
</evidence>
<comment type="similarity">
    <text evidence="1">Belongs to the short-chain dehydrogenases/reductases (SDR) family.</text>
</comment>
<keyword evidence="4" id="KW-1185">Reference proteome</keyword>
<dbReference type="PANTHER" id="PTHR43899">
    <property type="entry name" value="RH59310P"/>
    <property type="match status" value="1"/>
</dbReference>
<organism evidence="3 4">
    <name type="scientific">Echria macrotheca</name>
    <dbReference type="NCBI Taxonomy" id="438768"/>
    <lineage>
        <taxon>Eukaryota</taxon>
        <taxon>Fungi</taxon>
        <taxon>Dikarya</taxon>
        <taxon>Ascomycota</taxon>
        <taxon>Pezizomycotina</taxon>
        <taxon>Sordariomycetes</taxon>
        <taxon>Sordariomycetidae</taxon>
        <taxon>Sordariales</taxon>
        <taxon>Schizotheciaceae</taxon>
        <taxon>Echria</taxon>
    </lineage>
</organism>
<reference evidence="3" key="1">
    <citation type="submission" date="2023-06" db="EMBL/GenBank/DDBJ databases">
        <title>Genome-scale phylogeny and comparative genomics of the fungal order Sordariales.</title>
        <authorList>
            <consortium name="Lawrence Berkeley National Laboratory"/>
            <person name="Hensen N."/>
            <person name="Bonometti L."/>
            <person name="Westerberg I."/>
            <person name="Brannstrom I.O."/>
            <person name="Guillou S."/>
            <person name="Cros-Aarteil S."/>
            <person name="Calhoun S."/>
            <person name="Haridas S."/>
            <person name="Kuo A."/>
            <person name="Mondo S."/>
            <person name="Pangilinan J."/>
            <person name="Riley R."/>
            <person name="Labutti K."/>
            <person name="Andreopoulos B."/>
            <person name="Lipzen A."/>
            <person name="Chen C."/>
            <person name="Yanf M."/>
            <person name="Daum C."/>
            <person name="Ng V."/>
            <person name="Clum A."/>
            <person name="Steindorff A."/>
            <person name="Ohm R."/>
            <person name="Martin F."/>
            <person name="Silar P."/>
            <person name="Natvig D."/>
            <person name="Lalanne C."/>
            <person name="Gautier V."/>
            <person name="Ament-Velasquez S.L."/>
            <person name="Kruys A."/>
            <person name="Hutchinson M.I."/>
            <person name="Powell A.J."/>
            <person name="Barry K."/>
            <person name="Miller A.N."/>
            <person name="Grigoriev I.V."/>
            <person name="Debuchy R."/>
            <person name="Gladieux P."/>
            <person name="Thoren M.H."/>
            <person name="Johannesson H."/>
        </authorList>
    </citation>
    <scope>NUCLEOTIDE SEQUENCE</scope>
    <source>
        <strain evidence="3">PSN4</strain>
    </source>
</reference>
<dbReference type="Gene3D" id="3.40.50.720">
    <property type="entry name" value="NAD(P)-binding Rossmann-like Domain"/>
    <property type="match status" value="1"/>
</dbReference>